<accession>A0A2M6K9F1</accession>
<dbReference type="GO" id="GO:0051607">
    <property type="term" value="P:defense response to virus"/>
    <property type="evidence" value="ECO:0007669"/>
    <property type="project" value="UniProtKB-UniRule"/>
</dbReference>
<dbReference type="SUPFAM" id="SSF143430">
    <property type="entry name" value="TTP0101/SSO1404-like"/>
    <property type="match status" value="1"/>
</dbReference>
<protein>
    <recommendedName>
        <fullName evidence="9">CRISPR-associated endoribonuclease Cas2</fullName>
        <ecNumber evidence="9">3.1.-.-</ecNumber>
    </recommendedName>
</protein>
<dbReference type="PANTHER" id="PTHR34405">
    <property type="entry name" value="CRISPR-ASSOCIATED ENDORIBONUCLEASE CAS2"/>
    <property type="match status" value="1"/>
</dbReference>
<name>A0A2M6K9F1_9BACT</name>
<sequence length="92" mass="11159">MLIVSYDFQNDKRRAKFSKFLKKYGRRLQYSVFEVKNSPRVLKNIIKEVEYKYKPLFKNTDSVLIYRMCKSCDEKILRYGCAVHEEEELVCF</sequence>
<keyword evidence="7 9" id="KW-0460">Magnesium</keyword>
<keyword evidence="5 9" id="KW-0255">Endonuclease</keyword>
<comment type="function">
    <text evidence="9">CRISPR (clustered regularly interspaced short palindromic repeat), is an adaptive immune system that provides protection against mobile genetic elements (viruses, transposable elements and conjugative plasmids). CRISPR clusters contain sequences complementary to antecedent mobile elements and target invading nucleic acids. CRISPR clusters are transcribed and processed into CRISPR RNA (crRNA). Functions as a ssRNA-specific endoribonuclease. Involved in the integration of spacer DNA into the CRISPR cassette.</text>
</comment>
<feature type="binding site" evidence="9">
    <location>
        <position position="7"/>
    </location>
    <ligand>
        <name>Mg(2+)</name>
        <dbReference type="ChEBI" id="CHEBI:18420"/>
        <note>catalytic</note>
    </ligand>
</feature>
<keyword evidence="8 9" id="KW-0051">Antiviral defense</keyword>
<evidence type="ECO:0000256" key="4">
    <source>
        <dbReference type="ARBA" id="ARBA00022723"/>
    </source>
</evidence>
<proteinExistence type="inferred from homology"/>
<dbReference type="NCBIfam" id="TIGR01573">
    <property type="entry name" value="cas2"/>
    <property type="match status" value="1"/>
</dbReference>
<gene>
    <name evidence="9 10" type="primary">cas2</name>
    <name evidence="10" type="ORF">COV49_01890</name>
</gene>
<keyword evidence="4 9" id="KW-0479">Metal-binding</keyword>
<dbReference type="AlphaFoldDB" id="A0A2M6K9F1"/>
<organism evidence="10 11">
    <name type="scientific">Candidatus Falkowbacteria bacterium CG11_big_fil_rev_8_21_14_0_20_39_10</name>
    <dbReference type="NCBI Taxonomy" id="1974570"/>
    <lineage>
        <taxon>Bacteria</taxon>
        <taxon>Candidatus Falkowiibacteriota</taxon>
    </lineage>
</organism>
<evidence type="ECO:0000256" key="7">
    <source>
        <dbReference type="ARBA" id="ARBA00022842"/>
    </source>
</evidence>
<dbReference type="Gene3D" id="3.30.70.240">
    <property type="match status" value="1"/>
</dbReference>
<dbReference type="InterPro" id="IPR021127">
    <property type="entry name" value="CRISPR_associated_Cas2"/>
</dbReference>
<comment type="caution">
    <text evidence="10">The sequence shown here is derived from an EMBL/GenBank/DDBJ whole genome shotgun (WGS) entry which is preliminary data.</text>
</comment>
<dbReference type="GO" id="GO:0043571">
    <property type="term" value="P:maintenance of CRISPR repeat elements"/>
    <property type="evidence" value="ECO:0007669"/>
    <property type="project" value="UniProtKB-UniRule"/>
</dbReference>
<dbReference type="GO" id="GO:0004521">
    <property type="term" value="F:RNA endonuclease activity"/>
    <property type="evidence" value="ECO:0007669"/>
    <property type="project" value="InterPro"/>
</dbReference>
<evidence type="ECO:0000256" key="8">
    <source>
        <dbReference type="ARBA" id="ARBA00023118"/>
    </source>
</evidence>
<evidence type="ECO:0000313" key="10">
    <source>
        <dbReference type="EMBL" id="PIR13549.1"/>
    </source>
</evidence>
<dbReference type="EMBL" id="PCWW01000031">
    <property type="protein sequence ID" value="PIR13549.1"/>
    <property type="molecule type" value="Genomic_DNA"/>
</dbReference>
<evidence type="ECO:0000256" key="5">
    <source>
        <dbReference type="ARBA" id="ARBA00022759"/>
    </source>
</evidence>
<keyword evidence="3 9" id="KW-0540">Nuclease</keyword>
<dbReference type="GO" id="GO:0046872">
    <property type="term" value="F:metal ion binding"/>
    <property type="evidence" value="ECO:0007669"/>
    <property type="project" value="UniProtKB-UniRule"/>
</dbReference>
<keyword evidence="6 9" id="KW-0378">Hydrolase</keyword>
<dbReference type="EC" id="3.1.-.-" evidence="9"/>
<evidence type="ECO:0000313" key="11">
    <source>
        <dbReference type="Proteomes" id="UP000230869"/>
    </source>
</evidence>
<evidence type="ECO:0000256" key="2">
    <source>
        <dbReference type="ARBA" id="ARBA00009959"/>
    </source>
</evidence>
<dbReference type="Proteomes" id="UP000230869">
    <property type="component" value="Unassembled WGS sequence"/>
</dbReference>
<reference evidence="10 11" key="1">
    <citation type="submission" date="2017-09" db="EMBL/GenBank/DDBJ databases">
        <title>Depth-based differentiation of microbial function through sediment-hosted aquifers and enrichment of novel symbionts in the deep terrestrial subsurface.</title>
        <authorList>
            <person name="Probst A.J."/>
            <person name="Ladd B."/>
            <person name="Jarett J.K."/>
            <person name="Geller-Mcgrath D.E."/>
            <person name="Sieber C.M."/>
            <person name="Emerson J.B."/>
            <person name="Anantharaman K."/>
            <person name="Thomas B.C."/>
            <person name="Malmstrom R."/>
            <person name="Stieglmeier M."/>
            <person name="Klingl A."/>
            <person name="Woyke T."/>
            <person name="Ryan C.M."/>
            <person name="Banfield J.F."/>
        </authorList>
    </citation>
    <scope>NUCLEOTIDE SEQUENCE [LARGE SCALE GENOMIC DNA]</scope>
    <source>
        <strain evidence="10">CG11_big_fil_rev_8_21_14_0_20_39_10</strain>
    </source>
</reference>
<evidence type="ECO:0000256" key="6">
    <source>
        <dbReference type="ARBA" id="ARBA00022801"/>
    </source>
</evidence>
<evidence type="ECO:0000256" key="1">
    <source>
        <dbReference type="ARBA" id="ARBA00001946"/>
    </source>
</evidence>
<evidence type="ECO:0000256" key="9">
    <source>
        <dbReference type="HAMAP-Rule" id="MF_01471"/>
    </source>
</evidence>
<comment type="cofactor">
    <cofactor evidence="1 9">
        <name>Mg(2+)</name>
        <dbReference type="ChEBI" id="CHEBI:18420"/>
    </cofactor>
</comment>
<dbReference type="GO" id="GO:0016787">
    <property type="term" value="F:hydrolase activity"/>
    <property type="evidence" value="ECO:0007669"/>
    <property type="project" value="UniProtKB-KW"/>
</dbReference>
<dbReference type="InterPro" id="IPR019199">
    <property type="entry name" value="Virulence_VapD/CRISPR_Cas2"/>
</dbReference>
<comment type="similarity">
    <text evidence="2 9">Belongs to the CRISPR-associated endoribonuclease Cas2 protein family.</text>
</comment>
<dbReference type="HAMAP" id="MF_01471">
    <property type="entry name" value="Cas2"/>
    <property type="match status" value="1"/>
</dbReference>
<dbReference type="PANTHER" id="PTHR34405:SF3">
    <property type="entry name" value="CRISPR-ASSOCIATED ENDORIBONUCLEASE CAS2 3"/>
    <property type="match status" value="1"/>
</dbReference>
<comment type="subunit">
    <text evidence="9">Homodimer, forms a heterotetramer with a Cas1 homodimer.</text>
</comment>
<evidence type="ECO:0000256" key="3">
    <source>
        <dbReference type="ARBA" id="ARBA00022722"/>
    </source>
</evidence>
<dbReference type="Pfam" id="PF09827">
    <property type="entry name" value="CRISPR_Cas2"/>
    <property type="match status" value="1"/>
</dbReference>
<dbReference type="CDD" id="cd09725">
    <property type="entry name" value="Cas2_I_II_III"/>
    <property type="match status" value="1"/>
</dbReference>